<accession>A0A098VR99</accession>
<evidence type="ECO:0000313" key="1">
    <source>
        <dbReference type="EMBL" id="KGG51329.1"/>
    </source>
</evidence>
<dbReference type="HOGENOM" id="CLU_792463_0_0_1"/>
<dbReference type="EMBL" id="JMKJ01000325">
    <property type="protein sequence ID" value="KGG51329.1"/>
    <property type="molecule type" value="Genomic_DNA"/>
</dbReference>
<dbReference type="Proteomes" id="UP000029725">
    <property type="component" value="Unassembled WGS sequence"/>
</dbReference>
<gene>
    <name evidence="1" type="ORF">DI09_395p10</name>
</gene>
<dbReference type="AlphaFoldDB" id="A0A098VR99"/>
<dbReference type="GeneID" id="25259785"/>
<sequence>SEILKIEDLCQFIADDFTPEVFEGQTRSAANEAINTIFSLSKKNLVNGAYAINSETYNKIMDTIIQGSNFNSSDLYQKVKNLKILPSDTDLKAFGNHTNSVLFFCGPKRHAMLCEIFKVASPDPKHQYLWKVLIYNSGDGLEYHPGYHVGPRKKDSPVVIYEGPPLLITKDWIEAALNFGHYQKVITNFYPRLLGDFDRSNTKYDIFIDPQRTGTCSFSSYHAYFTFKLGEREYKKIFAAASLSALQHFVSQEASDFVSQKYRKKYFLSLPSEPSQSGQSHKEAENFMYEKLTSNRDILNEMAKFHFLRWNVDL</sequence>
<organism evidence="1 2">
    <name type="scientific">Mitosporidium daphniae</name>
    <dbReference type="NCBI Taxonomy" id="1485682"/>
    <lineage>
        <taxon>Eukaryota</taxon>
        <taxon>Fungi</taxon>
        <taxon>Fungi incertae sedis</taxon>
        <taxon>Microsporidia</taxon>
        <taxon>Mitosporidium</taxon>
    </lineage>
</organism>
<reference evidence="1 2" key="1">
    <citation type="submission" date="2014-04" db="EMBL/GenBank/DDBJ databases">
        <title>A new species of microsporidia sheds light on the evolution of extreme parasitism.</title>
        <authorList>
            <person name="Haag K.L."/>
            <person name="James T.Y."/>
            <person name="Larsson R."/>
            <person name="Schaer T.M."/>
            <person name="Refardt D."/>
            <person name="Pombert J.-F."/>
            <person name="Ebert D."/>
        </authorList>
    </citation>
    <scope>NUCLEOTIDE SEQUENCE [LARGE SCALE GENOMIC DNA]</scope>
    <source>
        <strain evidence="1 2">UGP3</strain>
        <tissue evidence="1">Spores</tissue>
    </source>
</reference>
<keyword evidence="2" id="KW-1185">Reference proteome</keyword>
<name>A0A098VR99_9MICR</name>
<dbReference type="RefSeq" id="XP_013237765.1">
    <property type="nucleotide sequence ID" value="XM_013382311.1"/>
</dbReference>
<evidence type="ECO:0000313" key="2">
    <source>
        <dbReference type="Proteomes" id="UP000029725"/>
    </source>
</evidence>
<dbReference type="VEuPathDB" id="MicrosporidiaDB:DI09_395p10"/>
<feature type="non-terminal residue" evidence="1">
    <location>
        <position position="1"/>
    </location>
</feature>
<protein>
    <submittedName>
        <fullName evidence="1">Uncharacterized protein</fullName>
    </submittedName>
</protein>
<feature type="non-terminal residue" evidence="1">
    <location>
        <position position="314"/>
    </location>
</feature>
<proteinExistence type="predicted"/>
<comment type="caution">
    <text evidence="1">The sequence shown here is derived from an EMBL/GenBank/DDBJ whole genome shotgun (WGS) entry which is preliminary data.</text>
</comment>